<gene>
    <name evidence="3" type="ORF">HYQ45_016021</name>
</gene>
<dbReference type="AlphaFoldDB" id="A0A8I2Z5H5"/>
<protein>
    <recommendedName>
        <fullName evidence="2">DUF3074 domain-containing protein</fullName>
    </recommendedName>
</protein>
<dbReference type="PANTHER" id="PTHR19308:SF14">
    <property type="entry name" value="START DOMAIN-CONTAINING PROTEIN"/>
    <property type="match status" value="1"/>
</dbReference>
<dbReference type="Pfam" id="PF11274">
    <property type="entry name" value="DUF3074"/>
    <property type="match status" value="1"/>
</dbReference>
<evidence type="ECO:0000259" key="2">
    <source>
        <dbReference type="Pfam" id="PF11274"/>
    </source>
</evidence>
<comment type="caution">
    <text evidence="3">The sequence shown here is derived from an EMBL/GenBank/DDBJ whole genome shotgun (WGS) entry which is preliminary data.</text>
</comment>
<feature type="compositionally biased region" description="Basic and acidic residues" evidence="1">
    <location>
        <begin position="556"/>
        <end position="565"/>
    </location>
</feature>
<proteinExistence type="predicted"/>
<feature type="region of interest" description="Disordered" evidence="1">
    <location>
        <begin position="419"/>
        <end position="455"/>
    </location>
</feature>
<feature type="compositionally biased region" description="Basic and acidic residues" evidence="1">
    <location>
        <begin position="316"/>
        <end position="330"/>
    </location>
</feature>
<dbReference type="Proteomes" id="UP000689129">
    <property type="component" value="Unassembled WGS sequence"/>
</dbReference>
<feature type="compositionally biased region" description="Polar residues" evidence="1">
    <location>
        <begin position="491"/>
        <end position="504"/>
    </location>
</feature>
<feature type="domain" description="DUF3074" evidence="2">
    <location>
        <begin position="121"/>
        <end position="382"/>
    </location>
</feature>
<feature type="compositionally biased region" description="Low complexity" evidence="1">
    <location>
        <begin position="425"/>
        <end position="436"/>
    </location>
</feature>
<feature type="region of interest" description="Disordered" evidence="1">
    <location>
        <begin position="260"/>
        <end position="286"/>
    </location>
</feature>
<organism evidence="3 4">
    <name type="scientific">Verticillium longisporum</name>
    <name type="common">Verticillium dahliae var. longisporum</name>
    <dbReference type="NCBI Taxonomy" id="100787"/>
    <lineage>
        <taxon>Eukaryota</taxon>
        <taxon>Fungi</taxon>
        <taxon>Dikarya</taxon>
        <taxon>Ascomycota</taxon>
        <taxon>Pezizomycotina</taxon>
        <taxon>Sordariomycetes</taxon>
        <taxon>Hypocreomycetidae</taxon>
        <taxon>Glomerellales</taxon>
        <taxon>Plectosphaerellaceae</taxon>
        <taxon>Verticillium</taxon>
    </lineage>
</organism>
<feature type="compositionally biased region" description="Low complexity" evidence="1">
    <location>
        <begin position="515"/>
        <end position="524"/>
    </location>
</feature>
<feature type="compositionally biased region" description="Acidic residues" evidence="1">
    <location>
        <begin position="331"/>
        <end position="340"/>
    </location>
</feature>
<feature type="compositionally biased region" description="Basic and acidic residues" evidence="1">
    <location>
        <begin position="595"/>
        <end position="647"/>
    </location>
</feature>
<sequence>MPSHHEPFAALGPVDWSAVPADDLPSFLADTFASAQTIIDSIPVPAPVQAATAARRAPAQTDPPQPSVALNAAMAARQSGASIRTAQDLMKEWKDVKVNPKDNPLAINVYKLAAKDGRGSWFARRSIHDGLPFATWKLGLEREFAESIKVQTGPGGGSIRGIGADQKVEHHVVRDAGKAEVFQLSAQFPGPTTPRDFVTLLLSSDTADTKPVPHGAPRPLRTFMILSRPCDHPQCPPRQGYIRGQYESVEIIREVPSDKPSAIKRARSSIDVGADGSQQRRAVAEDMSRDAVLRAATKVAASDESRNRGLSVDSAPARDDAGHHVDAMDDKGDDNDDDDAPTTVEWLMVTRSDPGGNVPRFMIERGTPGGIVSDASKFLNWLTAKAACDFADDPAPAKEEEAAAAAAAVDGAKTDAVKAEESKATSKSLASTAPTANLVPDSAAPQDTSGAGDHSNGMASSNGLYGMISGAFGYATEAMAGRLPVGLPGFFQSQPNSSDETLSYRNARDEDDSDSLSTISDTSSNALSAEALRDDALSTQSSESRSLHAPLSHSATHHDKELRKLQERRRKMQDKLDKLQSRMTAKRADGTQSTQRDEAAAARLREKHEREVAKHEEKYQRELRRLEEKRAHDERKAEARRRKAEERELKANAAMELDKVGELQAQNTRLVADMGKLGKGITGLRRQDSGWSTKSAGVRAPDKVPQAAASS</sequence>
<evidence type="ECO:0000256" key="1">
    <source>
        <dbReference type="SAM" id="MobiDB-lite"/>
    </source>
</evidence>
<feature type="region of interest" description="Disordered" evidence="1">
    <location>
        <begin position="298"/>
        <end position="341"/>
    </location>
</feature>
<dbReference type="PANTHER" id="PTHR19308">
    <property type="entry name" value="PHOSPHATIDYLCHOLINE TRANSFER PROTEIN"/>
    <property type="match status" value="1"/>
</dbReference>
<feature type="region of interest" description="Disordered" evidence="1">
    <location>
        <begin position="491"/>
        <end position="647"/>
    </location>
</feature>
<dbReference type="OrthoDB" id="5403181at2759"/>
<dbReference type="InterPro" id="IPR024500">
    <property type="entry name" value="DUF3074"/>
</dbReference>
<feature type="region of interest" description="Disordered" evidence="1">
    <location>
        <begin position="680"/>
        <end position="711"/>
    </location>
</feature>
<evidence type="ECO:0000313" key="4">
    <source>
        <dbReference type="Proteomes" id="UP000689129"/>
    </source>
</evidence>
<dbReference type="EMBL" id="JAEMWZ010000458">
    <property type="protein sequence ID" value="KAG7116551.1"/>
    <property type="molecule type" value="Genomic_DNA"/>
</dbReference>
<reference evidence="3" key="1">
    <citation type="journal article" date="2021" name="Mol. Plant Pathol.">
        <title>A 20-kb lineage-specific genomic region tames virulence in pathogenic amphidiploid Verticillium longisporum.</title>
        <authorList>
            <person name="Harting R."/>
            <person name="Starke J."/>
            <person name="Kusch H."/>
            <person name="Poggeler S."/>
            <person name="Maurus I."/>
            <person name="Schluter R."/>
            <person name="Landesfeind M."/>
            <person name="Bulla I."/>
            <person name="Nowrousian M."/>
            <person name="de Jonge R."/>
            <person name="Stahlhut G."/>
            <person name="Hoff K.J."/>
            <person name="Asshauer K.P."/>
            <person name="Thurmer A."/>
            <person name="Stanke M."/>
            <person name="Daniel R."/>
            <person name="Morgenstern B."/>
            <person name="Thomma B.P.H.J."/>
            <person name="Kronstad J.W."/>
            <person name="Braus-Stromeyer S.A."/>
            <person name="Braus G.H."/>
        </authorList>
    </citation>
    <scope>NUCLEOTIDE SEQUENCE</scope>
    <source>
        <strain evidence="3">Vl32</strain>
    </source>
</reference>
<dbReference type="InterPro" id="IPR051213">
    <property type="entry name" value="START_lipid_transfer"/>
</dbReference>
<evidence type="ECO:0000313" key="3">
    <source>
        <dbReference type="EMBL" id="KAG7116551.1"/>
    </source>
</evidence>
<name>A0A8I2Z5H5_VERLO</name>
<accession>A0A8I2Z5H5</accession>